<organism evidence="8 9">
    <name type="scientific">Gluconacetobacter diazotrophicus (strain ATCC 49037 / DSM 5601 / CCUG 37298 / CIP 103539 / LMG 7603 / PAl5)</name>
    <dbReference type="NCBI Taxonomy" id="272568"/>
    <lineage>
        <taxon>Bacteria</taxon>
        <taxon>Pseudomonadati</taxon>
        <taxon>Pseudomonadota</taxon>
        <taxon>Alphaproteobacteria</taxon>
        <taxon>Acetobacterales</taxon>
        <taxon>Acetobacteraceae</taxon>
        <taxon>Gluconacetobacter</taxon>
    </lineage>
</organism>
<accession>A9HLJ9</accession>
<dbReference type="SUPFAM" id="SSF54211">
    <property type="entry name" value="Ribosomal protein S5 domain 2-like"/>
    <property type="match status" value="1"/>
</dbReference>
<name>A9HLJ9_GLUDA</name>
<dbReference type="GO" id="GO:0005524">
    <property type="term" value="F:ATP binding"/>
    <property type="evidence" value="ECO:0007669"/>
    <property type="project" value="UniProtKB-UniRule"/>
</dbReference>
<feature type="region of interest" description="A; substrate-binding" evidence="5">
    <location>
        <begin position="1"/>
        <end position="351"/>
    </location>
</feature>
<dbReference type="GO" id="GO:0140662">
    <property type="term" value="F:ATP-dependent protein folding chaperone"/>
    <property type="evidence" value="ECO:0007669"/>
    <property type="project" value="InterPro"/>
</dbReference>
<dbReference type="SUPFAM" id="SSF55874">
    <property type="entry name" value="ATPase domain of HSP90 chaperone/DNA topoisomerase II/histidine kinase"/>
    <property type="match status" value="1"/>
</dbReference>
<keyword evidence="5" id="KW-0346">Stress response</keyword>
<keyword evidence="4 5" id="KW-0143">Chaperone</keyword>
<evidence type="ECO:0000256" key="6">
    <source>
        <dbReference type="PIRSR" id="PIRSR002583-1"/>
    </source>
</evidence>
<feature type="binding site" evidence="6">
    <location>
        <position position="56"/>
    </location>
    <ligand>
        <name>ATP</name>
        <dbReference type="ChEBI" id="CHEBI:30616"/>
    </ligand>
</feature>
<dbReference type="CDD" id="cd16927">
    <property type="entry name" value="HATPase_Hsp90-like"/>
    <property type="match status" value="1"/>
</dbReference>
<evidence type="ECO:0000313" key="8">
    <source>
        <dbReference type="EMBL" id="CAP56177.1"/>
    </source>
</evidence>
<dbReference type="InterPro" id="IPR020575">
    <property type="entry name" value="Hsp90_N"/>
</dbReference>
<feature type="binding site" evidence="6">
    <location>
        <begin position="121"/>
        <end position="122"/>
    </location>
    <ligand>
        <name>ATP</name>
        <dbReference type="ChEBI" id="CHEBI:30616"/>
    </ligand>
</feature>
<sequence>MERRDTNMTDQATDSDKAQPAPQAGGEEHAFSAEVGRLLDLVVHALYSEREIFLRELVANAADATDRRRFEALTDAARTLPEGAGVRIDPDKDARRLTISDDGTGMSKDELARNLGTIARSGTRAFGQELDKQKPGENAGDRPSLIGQFGVGFYAAFMVADHVDVVSRRAGSDEAWRWSSDGKGSFTLSPATRERPGTDIVLYIKEDADEFLDAWRLESIVRKWADHIAWPITIRRDGEDTPANAGTALWRKPKGEVTEEQLTEFYRHVSHNFDTPWATLHWHAEGTIEFTALLFIPGSRPFEFGEQVRDSRVRLHVRRMFITDDAALLPPWMRFVQGVVDTEDLPLNVSREMLQATPVLARIRKAVTNRVLNELRSRATDAESYATFWDNFGPVLKEGIWDDAEYRTDLAGLARFRSSTEEGWTTLADYVSRMKDGQEAIYYLTGDNPDTLPASPQLEGFRARGIEVLLLSDPVDSFWPDRLGTFEGKALRSVSQGHADLDKFEAPQDDGARADLEALLPAMKAALGEAVSDVRGTSRLVGSAVVLSAAGQGPDLQLQRLLRRSGQAVPDQAPVLEINATHPLIRDLADRVARGESVADIALILLDIARIQDGESPKDPTAFASRLTATLTQIQG</sequence>
<evidence type="ECO:0000256" key="2">
    <source>
        <dbReference type="ARBA" id="ARBA00022741"/>
    </source>
</evidence>
<evidence type="ECO:0000256" key="7">
    <source>
        <dbReference type="SAM" id="MobiDB-lite"/>
    </source>
</evidence>
<dbReference type="SUPFAM" id="SSF110942">
    <property type="entry name" value="HSP90 C-terminal domain"/>
    <property type="match status" value="1"/>
</dbReference>
<evidence type="ECO:0000256" key="3">
    <source>
        <dbReference type="ARBA" id="ARBA00022840"/>
    </source>
</evidence>
<dbReference type="Gene3D" id="1.20.120.790">
    <property type="entry name" value="Heat shock protein 90, C-terminal domain"/>
    <property type="match status" value="1"/>
</dbReference>
<comment type="caution">
    <text evidence="5">Lacks conserved residue(s) required for the propagation of feature annotation.</text>
</comment>
<feature type="binding site" evidence="6">
    <location>
        <position position="351"/>
    </location>
    <ligand>
        <name>ATP</name>
        <dbReference type="ChEBI" id="CHEBI:30616"/>
    </ligand>
</feature>
<feature type="binding site" evidence="6">
    <location>
        <begin position="148"/>
        <end position="153"/>
    </location>
    <ligand>
        <name>ATP</name>
        <dbReference type="ChEBI" id="CHEBI:30616"/>
    </ligand>
</feature>
<dbReference type="Proteomes" id="UP000001176">
    <property type="component" value="Chromosome"/>
</dbReference>
<dbReference type="InterPro" id="IPR036890">
    <property type="entry name" value="HATPase_C_sf"/>
</dbReference>
<comment type="subunit">
    <text evidence="5">Homodimer.</text>
</comment>
<dbReference type="EMBL" id="AM889285">
    <property type="protein sequence ID" value="CAP56177.1"/>
    <property type="molecule type" value="Genomic_DNA"/>
</dbReference>
<reference evidence="8 9" key="1">
    <citation type="journal article" date="2009" name="BMC Genomics">
        <title>Complete genome sequence of the sugarcane nitrogen-fixing endophyte Gluconacetobacter diazotrophicus Pal5.</title>
        <authorList>
            <person name="Bertalan M."/>
            <person name="Albano R."/>
            <person name="Padua V."/>
            <person name="Rouws L."/>
            <person name="Rojas C."/>
            <person name="Hemerly A."/>
            <person name="Teixeira K."/>
            <person name="Schwab S."/>
            <person name="Araujo J."/>
            <person name="Oliveira A."/>
            <person name="Franca L."/>
            <person name="Magalhaes V."/>
            <person name="Alqueres S."/>
            <person name="Cardoso A."/>
            <person name="Almeida W."/>
            <person name="Loureiro M.M."/>
            <person name="Nogueira E."/>
            <person name="Cidade D."/>
            <person name="Oliveira D."/>
            <person name="Simao T."/>
            <person name="Macedo J."/>
            <person name="Valadao A."/>
            <person name="Dreschsel M."/>
            <person name="Freitas F."/>
            <person name="Vidal M."/>
            <person name="Guedes H."/>
            <person name="Rodrigues E."/>
            <person name="Meneses C."/>
            <person name="Brioso P."/>
            <person name="Pozzer L."/>
            <person name="Figueiredo D."/>
            <person name="Montano H."/>
            <person name="Junior J."/>
            <person name="Filho G."/>
            <person name="Flores V."/>
            <person name="Ferreira B."/>
            <person name="Branco A."/>
            <person name="Gonzalez P."/>
            <person name="Guillobel H."/>
            <person name="Lemos M."/>
            <person name="Seibel L."/>
            <person name="Macedo J."/>
            <person name="Alves-Ferreira M."/>
            <person name="Sachetto-Martins G."/>
            <person name="Coelho A."/>
            <person name="Santos E."/>
            <person name="Amaral G."/>
            <person name="Neves A."/>
            <person name="Pacheco A.B."/>
            <person name="Carvalho D."/>
            <person name="Lery L."/>
            <person name="Bisch P."/>
            <person name="Rossle S.C."/>
            <person name="Urmenyi T."/>
            <person name="Kruger W.V."/>
            <person name="Martins O."/>
            <person name="Baldani J.I."/>
            <person name="Ferreira P.C."/>
        </authorList>
    </citation>
    <scope>NUCLEOTIDE SEQUENCE [LARGE SCALE GENOMIC DNA]</scope>
    <source>
        <strain evidence="9">ATCC 49037 / DSM 5601 / CCUG 37298 / CIP 103539 / LMG 7603 / PAl5</strain>
    </source>
</reference>
<feature type="binding site" evidence="6">
    <location>
        <position position="106"/>
    </location>
    <ligand>
        <name>ATP</name>
        <dbReference type="ChEBI" id="CHEBI:30616"/>
    </ligand>
</feature>
<proteinExistence type="inferred from homology"/>
<keyword evidence="2 5" id="KW-0547">Nucleotide-binding</keyword>
<comment type="similarity">
    <text evidence="1 5">Belongs to the heat shock protein 90 family.</text>
</comment>
<protein>
    <recommendedName>
        <fullName evidence="5">Chaperone protein HtpG</fullName>
    </recommendedName>
    <alternativeName>
        <fullName evidence="5">Heat shock protein HtpG</fullName>
    </alternativeName>
    <alternativeName>
        <fullName evidence="5">High temperature protein G</fullName>
    </alternativeName>
</protein>
<dbReference type="PANTHER" id="PTHR11528">
    <property type="entry name" value="HEAT SHOCK PROTEIN 90 FAMILY MEMBER"/>
    <property type="match status" value="1"/>
</dbReference>
<feature type="binding site" evidence="6">
    <location>
        <position position="198"/>
    </location>
    <ligand>
        <name>ATP</name>
        <dbReference type="ChEBI" id="CHEBI:30616"/>
    </ligand>
</feature>
<feature type="region of interest" description="C" evidence="5">
    <location>
        <begin position="561"/>
        <end position="636"/>
    </location>
</feature>
<dbReference type="GO" id="GO:0005737">
    <property type="term" value="C:cytoplasm"/>
    <property type="evidence" value="ECO:0007669"/>
    <property type="project" value="UniProtKB-SubCell"/>
</dbReference>
<dbReference type="Gene3D" id="3.40.50.11260">
    <property type="match status" value="1"/>
</dbReference>
<dbReference type="Gene3D" id="3.30.565.10">
    <property type="entry name" value="Histidine kinase-like ATPase, C-terminal domain"/>
    <property type="match status" value="1"/>
</dbReference>
<feature type="binding site" evidence="6">
    <location>
        <position position="101"/>
    </location>
    <ligand>
        <name>ATP</name>
        <dbReference type="ChEBI" id="CHEBI:30616"/>
    </ligand>
</feature>
<dbReference type="AlphaFoldDB" id="A9HLJ9"/>
<evidence type="ECO:0000313" key="9">
    <source>
        <dbReference type="Proteomes" id="UP000001176"/>
    </source>
</evidence>
<dbReference type="HAMAP" id="MF_00505">
    <property type="entry name" value="HSP90"/>
    <property type="match status" value="1"/>
</dbReference>
<evidence type="ECO:0000256" key="1">
    <source>
        <dbReference type="ARBA" id="ARBA00008239"/>
    </source>
</evidence>
<dbReference type="Pfam" id="PF00183">
    <property type="entry name" value="HSP90"/>
    <property type="match status" value="1"/>
</dbReference>
<evidence type="ECO:0000256" key="5">
    <source>
        <dbReference type="HAMAP-Rule" id="MF_00505"/>
    </source>
</evidence>
<dbReference type="InterPro" id="IPR037196">
    <property type="entry name" value="HSP90_C"/>
</dbReference>
<dbReference type="InterPro" id="IPR001404">
    <property type="entry name" value="Hsp90_fam"/>
</dbReference>
<feature type="binding site" evidence="6">
    <location>
        <position position="114"/>
    </location>
    <ligand>
        <name>ATP</name>
        <dbReference type="ChEBI" id="CHEBI:30616"/>
    </ligand>
</feature>
<dbReference type="NCBIfam" id="NF003555">
    <property type="entry name" value="PRK05218.1"/>
    <property type="match status" value="1"/>
</dbReference>
<dbReference type="InterPro" id="IPR020568">
    <property type="entry name" value="Ribosomal_Su5_D2-typ_SF"/>
</dbReference>
<keyword evidence="5" id="KW-0963">Cytoplasm</keyword>
<dbReference type="GO" id="GO:0051082">
    <property type="term" value="F:unfolded protein binding"/>
    <property type="evidence" value="ECO:0007669"/>
    <property type="project" value="UniProtKB-UniRule"/>
</dbReference>
<dbReference type="Gene3D" id="3.30.230.80">
    <property type="match status" value="1"/>
</dbReference>
<comment type="subcellular location">
    <subcellularLocation>
        <location evidence="5">Cytoplasm</location>
    </subcellularLocation>
</comment>
<dbReference type="GO" id="GO:0016887">
    <property type="term" value="F:ATP hydrolysis activity"/>
    <property type="evidence" value="ECO:0007669"/>
    <property type="project" value="InterPro"/>
</dbReference>
<dbReference type="KEGG" id="gdi:GDI2234"/>
<dbReference type="PRINTS" id="PR00775">
    <property type="entry name" value="HEATSHOCK90"/>
</dbReference>
<dbReference type="PIRSF" id="PIRSF002583">
    <property type="entry name" value="Hsp90"/>
    <property type="match status" value="1"/>
</dbReference>
<keyword evidence="9" id="KW-1185">Reference proteome</keyword>
<feature type="binding site" evidence="6">
    <location>
        <position position="60"/>
    </location>
    <ligand>
        <name>ATP</name>
        <dbReference type="ChEBI" id="CHEBI:30616"/>
    </ligand>
</feature>
<dbReference type="Pfam" id="PF13589">
    <property type="entry name" value="HATPase_c_3"/>
    <property type="match status" value="1"/>
</dbReference>
<comment type="function">
    <text evidence="5">Molecular chaperone. Has ATPase activity.</text>
</comment>
<gene>
    <name evidence="5 8" type="primary">htpG</name>
    <name evidence="8" type="ordered locus">GDI2234</name>
</gene>
<evidence type="ECO:0000256" key="4">
    <source>
        <dbReference type="ARBA" id="ARBA00023186"/>
    </source>
</evidence>
<feature type="region of interest" description="Disordered" evidence="7">
    <location>
        <begin position="1"/>
        <end position="28"/>
    </location>
</feature>
<keyword evidence="3 5" id="KW-0067">ATP-binding</keyword>